<evidence type="ECO:0000313" key="9">
    <source>
        <dbReference type="EMBL" id="CAK4030476.1"/>
    </source>
</evidence>
<keyword evidence="3 6" id="KW-0863">Zinc-finger</keyword>
<feature type="compositionally biased region" description="Acidic residues" evidence="7">
    <location>
        <begin position="194"/>
        <end position="204"/>
    </location>
</feature>
<feature type="domain" description="PHD-type" evidence="8">
    <location>
        <begin position="249"/>
        <end position="305"/>
    </location>
</feature>
<evidence type="ECO:0000256" key="2">
    <source>
        <dbReference type="ARBA" id="ARBA00022723"/>
    </source>
</evidence>
<dbReference type="PROSITE" id="PS50016">
    <property type="entry name" value="ZF_PHD_2"/>
    <property type="match status" value="1"/>
</dbReference>
<dbReference type="GO" id="GO:0005634">
    <property type="term" value="C:nucleus"/>
    <property type="evidence" value="ECO:0007669"/>
    <property type="project" value="UniProtKB-SubCell"/>
</dbReference>
<name>A0AAI8Z131_9PEZI</name>
<dbReference type="CDD" id="cd15502">
    <property type="entry name" value="PHD_Phf1p_Phf2p_like"/>
    <property type="match status" value="1"/>
</dbReference>
<evidence type="ECO:0000256" key="5">
    <source>
        <dbReference type="ARBA" id="ARBA00023242"/>
    </source>
</evidence>
<evidence type="ECO:0000256" key="1">
    <source>
        <dbReference type="ARBA" id="ARBA00004123"/>
    </source>
</evidence>
<protein>
    <submittedName>
        <fullName evidence="9">SWM histone demethylase complex subunit phf1</fullName>
    </submittedName>
</protein>
<dbReference type="EMBL" id="CAVMBE010000037">
    <property type="protein sequence ID" value="CAK4030476.1"/>
    <property type="molecule type" value="Genomic_DNA"/>
</dbReference>
<dbReference type="AlphaFoldDB" id="A0AAI8Z131"/>
<keyword evidence="4" id="KW-0862">Zinc</keyword>
<feature type="compositionally biased region" description="Polar residues" evidence="7">
    <location>
        <begin position="210"/>
        <end position="223"/>
    </location>
</feature>
<dbReference type="SUPFAM" id="SSF57903">
    <property type="entry name" value="FYVE/PHD zinc finger"/>
    <property type="match status" value="1"/>
</dbReference>
<feature type="region of interest" description="Disordered" evidence="7">
    <location>
        <begin position="364"/>
        <end position="423"/>
    </location>
</feature>
<dbReference type="InterPro" id="IPR019787">
    <property type="entry name" value="Znf_PHD-finger"/>
</dbReference>
<dbReference type="Proteomes" id="UP001296104">
    <property type="component" value="Unassembled WGS sequence"/>
</dbReference>
<gene>
    <name evidence="9" type="ORF">LECACI_7A005634</name>
</gene>
<comment type="subcellular location">
    <subcellularLocation>
        <location evidence="1">Nucleus</location>
    </subcellularLocation>
</comment>
<dbReference type="InterPro" id="IPR013083">
    <property type="entry name" value="Znf_RING/FYVE/PHD"/>
</dbReference>
<reference evidence="9" key="1">
    <citation type="submission" date="2023-11" db="EMBL/GenBank/DDBJ databases">
        <authorList>
            <person name="Alioto T."/>
            <person name="Alioto T."/>
            <person name="Gomez Garrido J."/>
        </authorList>
    </citation>
    <scope>NUCLEOTIDE SEQUENCE</scope>
</reference>
<dbReference type="GO" id="GO:0003677">
    <property type="term" value="F:DNA binding"/>
    <property type="evidence" value="ECO:0007669"/>
    <property type="project" value="TreeGrafter"/>
</dbReference>
<dbReference type="InterPro" id="IPR019786">
    <property type="entry name" value="Zinc_finger_PHD-type_CS"/>
</dbReference>
<evidence type="ECO:0000256" key="6">
    <source>
        <dbReference type="PROSITE-ProRule" id="PRU00146"/>
    </source>
</evidence>
<feature type="region of interest" description="Disordered" evidence="7">
    <location>
        <begin position="100"/>
        <end position="245"/>
    </location>
</feature>
<keyword evidence="5" id="KW-0539">Nucleus</keyword>
<evidence type="ECO:0000313" key="10">
    <source>
        <dbReference type="Proteomes" id="UP001296104"/>
    </source>
</evidence>
<feature type="region of interest" description="Disordered" evidence="7">
    <location>
        <begin position="1"/>
        <end position="59"/>
    </location>
</feature>
<keyword evidence="2" id="KW-0479">Metal-binding</keyword>
<accession>A0AAI8Z131</accession>
<evidence type="ECO:0000259" key="8">
    <source>
        <dbReference type="PROSITE" id="PS50016"/>
    </source>
</evidence>
<evidence type="ECO:0000256" key="3">
    <source>
        <dbReference type="ARBA" id="ARBA00022771"/>
    </source>
</evidence>
<dbReference type="SMART" id="SM00249">
    <property type="entry name" value="PHD"/>
    <property type="match status" value="1"/>
</dbReference>
<keyword evidence="10" id="KW-1185">Reference proteome</keyword>
<dbReference type="Pfam" id="PF00628">
    <property type="entry name" value="PHD"/>
    <property type="match status" value="1"/>
</dbReference>
<feature type="compositionally biased region" description="Polar residues" evidence="7">
    <location>
        <begin position="365"/>
        <end position="376"/>
    </location>
</feature>
<dbReference type="GO" id="GO:0003682">
    <property type="term" value="F:chromatin binding"/>
    <property type="evidence" value="ECO:0007669"/>
    <property type="project" value="TreeGrafter"/>
</dbReference>
<dbReference type="PROSITE" id="PS01359">
    <property type="entry name" value="ZF_PHD_1"/>
    <property type="match status" value="1"/>
</dbReference>
<dbReference type="PANTHER" id="PTHR12628:SF10">
    <property type="entry name" value="HOMEOBOX DOMAIN-CONTAINING PROTEIN"/>
    <property type="match status" value="1"/>
</dbReference>
<dbReference type="PANTHER" id="PTHR12628">
    <property type="entry name" value="POLYCOMB-LIKE TRANSCRIPTION FACTOR"/>
    <property type="match status" value="1"/>
</dbReference>
<dbReference type="InterPro" id="IPR001965">
    <property type="entry name" value="Znf_PHD"/>
</dbReference>
<organism evidence="9 10">
    <name type="scientific">Lecanosticta acicola</name>
    <dbReference type="NCBI Taxonomy" id="111012"/>
    <lineage>
        <taxon>Eukaryota</taxon>
        <taxon>Fungi</taxon>
        <taxon>Dikarya</taxon>
        <taxon>Ascomycota</taxon>
        <taxon>Pezizomycotina</taxon>
        <taxon>Dothideomycetes</taxon>
        <taxon>Dothideomycetidae</taxon>
        <taxon>Mycosphaerellales</taxon>
        <taxon>Mycosphaerellaceae</taxon>
        <taxon>Lecanosticta</taxon>
    </lineage>
</organism>
<dbReference type="GO" id="GO:0008270">
    <property type="term" value="F:zinc ion binding"/>
    <property type="evidence" value="ECO:0007669"/>
    <property type="project" value="UniProtKB-KW"/>
</dbReference>
<feature type="compositionally biased region" description="Basic residues" evidence="7">
    <location>
        <begin position="166"/>
        <end position="180"/>
    </location>
</feature>
<evidence type="ECO:0000256" key="7">
    <source>
        <dbReference type="SAM" id="MobiDB-lite"/>
    </source>
</evidence>
<proteinExistence type="predicted"/>
<sequence>MEETTQLTRPTPAEEAEQQPVHVLDSGAPIPAPPPSSSALSEPPESGDKDTRPGAPEETISGLELLENTRPLEQAENAVNSVNANATGAASTSIAGWEAAKDQVAHGTAPTINPPMPAARGISTPRRGRPPKRAGVGSVAGGGHDPSAVKTEDGVSQSTPGSSGRGRGRGRGGGRPRGRARGSTARGGKRKREDDDDGASDSSDEVTPIATMTKSGRSIQKPTSFVPPPQSPTTTHKRKRPYNRRNPESAVCRACLRGNSPASNMIVFCDGCNTPYHRWCHHPPIDQAVIDETDKEWFCHECESERVVPVPVAEVERFVSAEGASADERQAYFSTLPPGMLITLLTKATTLKPDLPLFPPKFKAQLQQTASASTNGHASSSMAPPAPPPHHGISRPPPDEEEYDEDVHPPNYPRPGQGLLSTLPPEQEDLQWLVENDDKHGVFTHIYQDDKTIQKAVATGSVGDVAGT</sequence>
<dbReference type="GO" id="GO:0045814">
    <property type="term" value="P:negative regulation of gene expression, epigenetic"/>
    <property type="evidence" value="ECO:0007669"/>
    <property type="project" value="TreeGrafter"/>
</dbReference>
<dbReference type="Gene3D" id="3.30.40.10">
    <property type="entry name" value="Zinc/RING finger domain, C3HC4 (zinc finger)"/>
    <property type="match status" value="1"/>
</dbReference>
<comment type="caution">
    <text evidence="9">The sequence shown here is derived from an EMBL/GenBank/DDBJ whole genome shotgun (WGS) entry which is preliminary data.</text>
</comment>
<evidence type="ECO:0000256" key="4">
    <source>
        <dbReference type="ARBA" id="ARBA00022833"/>
    </source>
</evidence>
<dbReference type="InterPro" id="IPR011011">
    <property type="entry name" value="Znf_FYVE_PHD"/>
</dbReference>